<dbReference type="OMA" id="PCKNYIL"/>
<dbReference type="Proteomes" id="UP000271162">
    <property type="component" value="Unassembled WGS sequence"/>
</dbReference>
<accession>A0A0N4Y8Z4</accession>
<name>A0A0N4Y8Z4_NIPBR</name>
<proteinExistence type="predicted"/>
<keyword evidence="1" id="KW-1133">Transmembrane helix</keyword>
<reference evidence="4" key="1">
    <citation type="submission" date="2017-02" db="UniProtKB">
        <authorList>
            <consortium name="WormBaseParasite"/>
        </authorList>
    </citation>
    <scope>IDENTIFICATION</scope>
</reference>
<evidence type="ECO:0000313" key="4">
    <source>
        <dbReference type="WBParaSite" id="NBR_0001273901-mRNA-1"/>
    </source>
</evidence>
<evidence type="ECO:0000256" key="1">
    <source>
        <dbReference type="SAM" id="Phobius"/>
    </source>
</evidence>
<dbReference type="Pfam" id="PF17175">
    <property type="entry name" value="MOLO1"/>
    <property type="match status" value="1"/>
</dbReference>
<gene>
    <name evidence="2" type="ORF">NBR_LOCUS12740</name>
</gene>
<protein>
    <submittedName>
        <fullName evidence="4">Calcium permeable stress-gated cation channel 1</fullName>
    </submittedName>
</protein>
<sequence length="326" mass="36998">MELNNEGYQETERKRSIFSSAVDAAMLSLLSLIIASGTVLRADTEQWEPTTYPDPRTNATGCNTVDNSTLCDPDRILTDTWRQTINENINRQTARLRNIDIHYTDEAPENCTLKNGSDVQIFVILARRISTTSNQNITTNDLASTEFGHKLRKAFGLDSQTCKDYIMILGVELAKELYVWVGYLPFGFVLMTIHSRQQRSAVPQSSDLLFPKDRLDTSLSQYKNMFLEKNYMEGLNKIVEEIVLTALISMTFLFAVLWKKYEIRIMFPYPTKKNDSTHGSVSEISLPRTVSLTGSNRLAYLQSADAYRLKKFDPQFQPPTSSGSLV</sequence>
<dbReference type="STRING" id="27835.A0A0N4Y8Z4"/>
<evidence type="ECO:0000313" key="3">
    <source>
        <dbReference type="Proteomes" id="UP000271162"/>
    </source>
</evidence>
<feature type="transmembrane region" description="Helical" evidence="1">
    <location>
        <begin position="238"/>
        <end position="258"/>
    </location>
</feature>
<dbReference type="Gene3D" id="3.10.310.50">
    <property type="match status" value="1"/>
</dbReference>
<keyword evidence="3" id="KW-1185">Reference proteome</keyword>
<keyword evidence="1" id="KW-0812">Transmembrane</keyword>
<dbReference type="GO" id="GO:0005892">
    <property type="term" value="C:acetylcholine-gated channel complex"/>
    <property type="evidence" value="ECO:0007669"/>
    <property type="project" value="InterPro"/>
</dbReference>
<dbReference type="InterPro" id="IPR033438">
    <property type="entry name" value="MOLO1"/>
</dbReference>
<feature type="transmembrane region" description="Helical" evidence="1">
    <location>
        <begin position="177"/>
        <end position="195"/>
    </location>
</feature>
<evidence type="ECO:0000313" key="2">
    <source>
        <dbReference type="EMBL" id="VDL76329.1"/>
    </source>
</evidence>
<dbReference type="AlphaFoldDB" id="A0A0N4Y8Z4"/>
<dbReference type="PANTHER" id="PTHR33748">
    <property type="entry name" value="PROTEIN CBG04600"/>
    <property type="match status" value="1"/>
</dbReference>
<dbReference type="WBParaSite" id="NBR_0001273901-mRNA-1">
    <property type="protein sequence ID" value="NBR_0001273901-mRNA-1"/>
    <property type="gene ID" value="NBR_0001273901"/>
</dbReference>
<keyword evidence="1" id="KW-0472">Membrane</keyword>
<reference evidence="2 3" key="2">
    <citation type="submission" date="2018-11" db="EMBL/GenBank/DDBJ databases">
        <authorList>
            <consortium name="Pathogen Informatics"/>
        </authorList>
    </citation>
    <scope>NUCLEOTIDE SEQUENCE [LARGE SCALE GENOMIC DNA]</scope>
</reference>
<organism evidence="4">
    <name type="scientific">Nippostrongylus brasiliensis</name>
    <name type="common">Rat hookworm</name>
    <dbReference type="NCBI Taxonomy" id="27835"/>
    <lineage>
        <taxon>Eukaryota</taxon>
        <taxon>Metazoa</taxon>
        <taxon>Ecdysozoa</taxon>
        <taxon>Nematoda</taxon>
        <taxon>Chromadorea</taxon>
        <taxon>Rhabditida</taxon>
        <taxon>Rhabditina</taxon>
        <taxon>Rhabditomorpha</taxon>
        <taxon>Strongyloidea</taxon>
        <taxon>Heligmosomidae</taxon>
        <taxon>Nippostrongylus</taxon>
    </lineage>
</organism>
<dbReference type="PANTHER" id="PTHR33748:SF2">
    <property type="entry name" value="CONSERVED PLASMA MEMBRANE PROTEIN"/>
    <property type="match status" value="1"/>
</dbReference>
<dbReference type="EMBL" id="UYSL01020845">
    <property type="protein sequence ID" value="VDL76329.1"/>
    <property type="molecule type" value="Genomic_DNA"/>
</dbReference>